<sequence>AVAQYLRKQRRTKRKHLPEKVLLAVGMKVMVTSNLATDLDIANGSRGEVVKIVLDPEEPPLTDEAVVELKRLPAYVLVRLDRTRMPQLPGLEEHVVPIEP</sequence>
<dbReference type="AlphaFoldDB" id="A0A165UG86"/>
<reference evidence="1 2" key="1">
    <citation type="journal article" date="2016" name="Mol. Biol. Evol.">
        <title>Comparative Genomics of Early-Diverging Mushroom-Forming Fungi Provides Insights into the Origins of Lignocellulose Decay Capabilities.</title>
        <authorList>
            <person name="Nagy L.G."/>
            <person name="Riley R."/>
            <person name="Tritt A."/>
            <person name="Adam C."/>
            <person name="Daum C."/>
            <person name="Floudas D."/>
            <person name="Sun H."/>
            <person name="Yadav J.S."/>
            <person name="Pangilinan J."/>
            <person name="Larsson K.H."/>
            <person name="Matsuura K."/>
            <person name="Barry K."/>
            <person name="Labutti K."/>
            <person name="Kuo R."/>
            <person name="Ohm R.A."/>
            <person name="Bhattacharya S.S."/>
            <person name="Shirouzu T."/>
            <person name="Yoshinaga Y."/>
            <person name="Martin F.M."/>
            <person name="Grigoriev I.V."/>
            <person name="Hibbett D.S."/>
        </authorList>
    </citation>
    <scope>NUCLEOTIDE SEQUENCE [LARGE SCALE GENOMIC DNA]</scope>
    <source>
        <strain evidence="1 2">HHB14362 ss-1</strain>
    </source>
</reference>
<feature type="non-terminal residue" evidence="1">
    <location>
        <position position="1"/>
    </location>
</feature>
<dbReference type="InParanoid" id="A0A165UG86"/>
<proteinExistence type="predicted"/>
<dbReference type="EMBL" id="KV425559">
    <property type="protein sequence ID" value="KZT28109.1"/>
    <property type="molecule type" value="Genomic_DNA"/>
</dbReference>
<dbReference type="STRING" id="1314782.A0A165UG86"/>
<dbReference type="OrthoDB" id="2986975at2759"/>
<organism evidence="1 2">
    <name type="scientific">Neolentinus lepideus HHB14362 ss-1</name>
    <dbReference type="NCBI Taxonomy" id="1314782"/>
    <lineage>
        <taxon>Eukaryota</taxon>
        <taxon>Fungi</taxon>
        <taxon>Dikarya</taxon>
        <taxon>Basidiomycota</taxon>
        <taxon>Agaricomycotina</taxon>
        <taxon>Agaricomycetes</taxon>
        <taxon>Gloeophyllales</taxon>
        <taxon>Gloeophyllaceae</taxon>
        <taxon>Neolentinus</taxon>
    </lineage>
</organism>
<gene>
    <name evidence="1" type="ORF">NEOLEDRAFT_1030210</name>
</gene>
<keyword evidence="2" id="KW-1185">Reference proteome</keyword>
<protein>
    <submittedName>
        <fullName evidence="1">Uncharacterized protein</fullName>
    </submittedName>
</protein>
<evidence type="ECO:0000313" key="1">
    <source>
        <dbReference type="EMBL" id="KZT28109.1"/>
    </source>
</evidence>
<evidence type="ECO:0000313" key="2">
    <source>
        <dbReference type="Proteomes" id="UP000076761"/>
    </source>
</evidence>
<feature type="non-terminal residue" evidence="1">
    <location>
        <position position="100"/>
    </location>
</feature>
<dbReference type="Proteomes" id="UP000076761">
    <property type="component" value="Unassembled WGS sequence"/>
</dbReference>
<accession>A0A165UG86</accession>
<name>A0A165UG86_9AGAM</name>